<feature type="domain" description="BRO1" evidence="2">
    <location>
        <begin position="1"/>
        <end position="378"/>
    </location>
</feature>
<dbReference type="EMBL" id="CDMY01000821">
    <property type="protein sequence ID" value="CEM34327.1"/>
    <property type="molecule type" value="Genomic_DNA"/>
</dbReference>
<gene>
    <name evidence="3" type="ORF">Vbra_10341</name>
</gene>
<dbReference type="InterPro" id="IPR004328">
    <property type="entry name" value="BRO1_dom"/>
</dbReference>
<reference evidence="3 4" key="1">
    <citation type="submission" date="2014-11" db="EMBL/GenBank/DDBJ databases">
        <authorList>
            <person name="Zhu J."/>
            <person name="Qi W."/>
            <person name="Song R."/>
        </authorList>
    </citation>
    <scope>NUCLEOTIDE SEQUENCE [LARGE SCALE GENOMIC DNA]</scope>
</reference>
<dbReference type="GO" id="GO:0005768">
    <property type="term" value="C:endosome"/>
    <property type="evidence" value="ECO:0007669"/>
    <property type="project" value="TreeGrafter"/>
</dbReference>
<evidence type="ECO:0000259" key="2">
    <source>
        <dbReference type="SMART" id="SM01041"/>
    </source>
</evidence>
<dbReference type="InterPro" id="IPR038499">
    <property type="entry name" value="BRO1_sf"/>
</dbReference>
<dbReference type="Gene3D" id="1.25.40.280">
    <property type="entry name" value="alix/aip1 like domains"/>
    <property type="match status" value="1"/>
</dbReference>
<proteinExistence type="predicted"/>
<dbReference type="PANTHER" id="PTHR23030:SF30">
    <property type="entry name" value="TYROSINE-PROTEIN PHOSPHATASE NON-RECEPTOR TYPE 23"/>
    <property type="match status" value="1"/>
</dbReference>
<feature type="compositionally biased region" description="Low complexity" evidence="1">
    <location>
        <begin position="392"/>
        <end position="402"/>
    </location>
</feature>
<dbReference type="SMART" id="SM01041">
    <property type="entry name" value="BRO1"/>
    <property type="match status" value="1"/>
</dbReference>
<dbReference type="InParanoid" id="A0A0G4GU71"/>
<dbReference type="Pfam" id="PF03097">
    <property type="entry name" value="BRO1"/>
    <property type="match status" value="1"/>
</dbReference>
<dbReference type="Proteomes" id="UP000041254">
    <property type="component" value="Unassembled WGS sequence"/>
</dbReference>
<dbReference type="AlphaFoldDB" id="A0A0G4GU71"/>
<accession>A0A0G4GU71</accession>
<name>A0A0G4GU71_VITBC</name>
<keyword evidence="4" id="KW-1185">Reference proteome</keyword>
<evidence type="ECO:0000256" key="1">
    <source>
        <dbReference type="SAM" id="MobiDB-lite"/>
    </source>
</evidence>
<dbReference type="VEuPathDB" id="CryptoDB:Vbra_10341"/>
<protein>
    <recommendedName>
        <fullName evidence="2">BRO1 domain-containing protein</fullName>
    </recommendedName>
</protein>
<feature type="region of interest" description="Disordered" evidence="1">
    <location>
        <begin position="375"/>
        <end position="402"/>
    </location>
</feature>
<dbReference type="GO" id="GO:0043328">
    <property type="term" value="P:protein transport to vacuole involved in ubiquitin-dependent protein catabolic process via the multivesicular body sorting pathway"/>
    <property type="evidence" value="ECO:0007669"/>
    <property type="project" value="TreeGrafter"/>
</dbReference>
<evidence type="ECO:0000313" key="3">
    <source>
        <dbReference type="EMBL" id="CEM34327.1"/>
    </source>
</evidence>
<sequence length="402" mass="43960">MWILYPLDFPKCCGRFAFEDLFDLKNVFRLSEASKSRDVFVQAVNLGQPGALRVLDEGAAYLPHLLAVIQAIDAPIVPKAAASSRGVKNLRVSWRSFLNTPAQPVFKQFQSVRQALSYELTMVLCTLAAAQIVQAQRGLAEAQMEDIPEGAITSAVSFCAKSAGLFQHAQETTPESLLDQIELVQCPEVYPKVLHGMMAYAQMCTQQLSYEHARRKGSVNHTLLGKIALCVGDLSDKTLAALRSVPEGICGGLVIHLQGCSSLYRAIGWKHIAMAEWEKEAYGVAVTYVKQASAYVAKLRQGLAAAPLPHLRNIVDREVAEVTAVCNEYENDNNNVYFATAPRFSSLVPVHGAFVRGPEKFVDPEPAFTPDMLMEDNKEDPDAAKRGGGLFGLFRKGSGTKP</sequence>
<dbReference type="OMA" id="ANENSYN"/>
<dbReference type="PANTHER" id="PTHR23030">
    <property type="entry name" value="PCD6 INTERACTING PROTEIN-RELATED"/>
    <property type="match status" value="1"/>
</dbReference>
<evidence type="ECO:0000313" key="4">
    <source>
        <dbReference type="Proteomes" id="UP000041254"/>
    </source>
</evidence>
<organism evidence="3 4">
    <name type="scientific">Vitrella brassicaformis (strain CCMP3155)</name>
    <dbReference type="NCBI Taxonomy" id="1169540"/>
    <lineage>
        <taxon>Eukaryota</taxon>
        <taxon>Sar</taxon>
        <taxon>Alveolata</taxon>
        <taxon>Colpodellida</taxon>
        <taxon>Vitrellaceae</taxon>
        <taxon>Vitrella</taxon>
    </lineage>
</organism>